<reference evidence="4" key="1">
    <citation type="submission" date="2022-08" db="EMBL/GenBank/DDBJ databases">
        <title>Novel Bdellovibrio Species Isolated from Svalbard: Designation Bdellovibrio svalbardensis.</title>
        <authorList>
            <person name="Mitchell R.J."/>
            <person name="Choi S.Y."/>
        </authorList>
    </citation>
    <scope>NUCLEOTIDE SEQUENCE</scope>
    <source>
        <strain evidence="4">PAP01</strain>
    </source>
</reference>
<feature type="transmembrane region" description="Helical" evidence="2">
    <location>
        <begin position="6"/>
        <end position="27"/>
    </location>
</feature>
<evidence type="ECO:0000313" key="4">
    <source>
        <dbReference type="EMBL" id="MDG0816452.1"/>
    </source>
</evidence>
<dbReference type="Pfam" id="PF13455">
    <property type="entry name" value="MUG113"/>
    <property type="match status" value="1"/>
</dbReference>
<sequence length="326" mass="37164">MFKEGFVGGLIWLIICLGFTGYCLNVLKAKVQNVSPNVPYEPLGFKNENDKKFEKLADYYIKDSMRYILSNVTANNFATSVSKIEKVYENCEKCGVSYPTSHMKENVSEIKERFAAEVKKAELKEQQARIKEQIREEQRAEKEKEVVLKRLENEQKSIERALEIALKNTNDAHSAEIEKLKAELVEAQAKTERTKSQAQLTKSGNVYVISNIGSFGEHIYKVGMTRRLEPYDRVDELGDASVPFPFDVHMMIPCDDAPALESVLHDALESHRLNKVNLRKEFFKVELSKISELVEKHHAKVECLEIPDAIEYRETVLVSKKDGSAA</sequence>
<evidence type="ECO:0000259" key="3">
    <source>
        <dbReference type="SMART" id="SM00974"/>
    </source>
</evidence>
<keyword evidence="5" id="KW-1185">Reference proteome</keyword>
<name>A0ABT6DIX0_9BACT</name>
<comment type="caution">
    <text evidence="4">The sequence shown here is derived from an EMBL/GenBank/DDBJ whole genome shotgun (WGS) entry which is preliminary data.</text>
</comment>
<feature type="coiled-coil region" evidence="1">
    <location>
        <begin position="104"/>
        <end position="197"/>
    </location>
</feature>
<keyword evidence="2" id="KW-0472">Membrane</keyword>
<keyword evidence="2" id="KW-1133">Transmembrane helix</keyword>
<protein>
    <submittedName>
        <fullName evidence="4">GIY-YIG nuclease family protein</fullName>
    </submittedName>
</protein>
<accession>A0ABT6DIX0</accession>
<dbReference type="InterPro" id="IPR018306">
    <property type="entry name" value="Phage_T5_Orf172_DNA-bd"/>
</dbReference>
<evidence type="ECO:0000256" key="1">
    <source>
        <dbReference type="SAM" id="Coils"/>
    </source>
</evidence>
<evidence type="ECO:0000313" key="5">
    <source>
        <dbReference type="Proteomes" id="UP001152321"/>
    </source>
</evidence>
<dbReference type="Proteomes" id="UP001152321">
    <property type="component" value="Unassembled WGS sequence"/>
</dbReference>
<dbReference type="SMART" id="SM00974">
    <property type="entry name" value="T5orf172"/>
    <property type="match status" value="1"/>
</dbReference>
<keyword evidence="2" id="KW-0812">Transmembrane</keyword>
<feature type="domain" description="Bacteriophage T5 Orf172 DNA-binding" evidence="3">
    <location>
        <begin position="214"/>
        <end position="297"/>
    </location>
</feature>
<evidence type="ECO:0000256" key="2">
    <source>
        <dbReference type="SAM" id="Phobius"/>
    </source>
</evidence>
<dbReference type="RefSeq" id="WP_277577931.1">
    <property type="nucleotide sequence ID" value="NZ_JANRMI010000002.1"/>
</dbReference>
<gene>
    <name evidence="4" type="ORF">NWE73_08765</name>
</gene>
<keyword evidence="1" id="KW-0175">Coiled coil</keyword>
<proteinExistence type="predicted"/>
<organism evidence="4 5">
    <name type="scientific">Bdellovibrio svalbardensis</name>
    <dbReference type="NCBI Taxonomy" id="2972972"/>
    <lineage>
        <taxon>Bacteria</taxon>
        <taxon>Pseudomonadati</taxon>
        <taxon>Bdellovibrionota</taxon>
        <taxon>Bdellovibrionia</taxon>
        <taxon>Bdellovibrionales</taxon>
        <taxon>Pseudobdellovibrionaceae</taxon>
        <taxon>Bdellovibrio</taxon>
    </lineage>
</organism>
<dbReference type="EMBL" id="JANRMI010000002">
    <property type="protein sequence ID" value="MDG0816452.1"/>
    <property type="molecule type" value="Genomic_DNA"/>
</dbReference>